<organism evidence="2 3">
    <name type="scientific">Brevibacterium casei</name>
    <dbReference type="NCBI Taxonomy" id="33889"/>
    <lineage>
        <taxon>Bacteria</taxon>
        <taxon>Bacillati</taxon>
        <taxon>Actinomycetota</taxon>
        <taxon>Actinomycetes</taxon>
        <taxon>Micrococcales</taxon>
        <taxon>Brevibacteriaceae</taxon>
        <taxon>Brevibacterium</taxon>
    </lineage>
</organism>
<sequence>MEENARRREPDERKGLPAGGVFLIAFAPGIYAVYLIGLFVAGIVRSEITVRFDLSNSDVASLDLAGHSANLSGLTQVTLSTGDLATETMVFLIIAKLSLVLTLLGAAVALVPVVRAISAGNPFTPAALRALGVLNWVLMGGIITYFISTTLGTNLASRDLNIADEVGSSASIAQTYVIVGIVGVIELLRRSFVSGRKAQEELEGLV</sequence>
<evidence type="ECO:0000313" key="2">
    <source>
        <dbReference type="EMBL" id="QQB15716.1"/>
    </source>
</evidence>
<feature type="transmembrane region" description="Helical" evidence="1">
    <location>
        <begin position="89"/>
        <end position="114"/>
    </location>
</feature>
<gene>
    <name evidence="2" type="ORF">I6H47_07295</name>
</gene>
<dbReference type="AlphaFoldDB" id="A0A7T4A1T2"/>
<evidence type="ECO:0000313" key="3">
    <source>
        <dbReference type="Proteomes" id="UP000595374"/>
    </source>
</evidence>
<keyword evidence="1" id="KW-1133">Transmembrane helix</keyword>
<protein>
    <recommendedName>
        <fullName evidence="4">DUF2975 domain-containing protein</fullName>
    </recommendedName>
</protein>
<feature type="transmembrane region" description="Helical" evidence="1">
    <location>
        <begin position="126"/>
        <end position="147"/>
    </location>
</feature>
<feature type="transmembrane region" description="Helical" evidence="1">
    <location>
        <begin position="21"/>
        <end position="44"/>
    </location>
</feature>
<dbReference type="Proteomes" id="UP000595374">
    <property type="component" value="Chromosome"/>
</dbReference>
<keyword evidence="1" id="KW-0812">Transmembrane</keyword>
<dbReference type="EMBL" id="CP065989">
    <property type="protein sequence ID" value="QQB15716.1"/>
    <property type="molecule type" value="Genomic_DNA"/>
</dbReference>
<proteinExistence type="predicted"/>
<keyword evidence="1" id="KW-0472">Membrane</keyword>
<accession>A0A7T4A1T2</accession>
<evidence type="ECO:0008006" key="4">
    <source>
        <dbReference type="Google" id="ProtNLM"/>
    </source>
</evidence>
<reference evidence="2 3" key="1">
    <citation type="submission" date="2020-12" db="EMBL/GenBank/DDBJ databases">
        <title>FDA dAtabase for Regulatory Grade micrObial Sequences (FDA-ARGOS): Supporting development and validation of Infectious Disease Dx tests.</title>
        <authorList>
            <person name="Sproer C."/>
            <person name="Gronow S."/>
            <person name="Severitt S."/>
            <person name="Schroder I."/>
            <person name="Tallon L."/>
            <person name="Sadzewicz L."/>
            <person name="Zhao X."/>
            <person name="Boylan J."/>
            <person name="Ott S."/>
            <person name="Bowen H."/>
            <person name="Vavikolanu K."/>
            <person name="Mehta A."/>
            <person name="Aluvathingal J."/>
            <person name="Nadendla S."/>
            <person name="Lowell S."/>
            <person name="Myers T."/>
            <person name="Yan Y."/>
            <person name="Sichtig H."/>
        </authorList>
    </citation>
    <scope>NUCLEOTIDE SEQUENCE [LARGE SCALE GENOMIC DNA]</scope>
    <source>
        <strain evidence="2 3">FDAARGOS_990</strain>
    </source>
</reference>
<feature type="transmembrane region" description="Helical" evidence="1">
    <location>
        <begin position="167"/>
        <end position="188"/>
    </location>
</feature>
<evidence type="ECO:0000256" key="1">
    <source>
        <dbReference type="SAM" id="Phobius"/>
    </source>
</evidence>
<name>A0A7T4A1T2_9MICO</name>
<dbReference type="RefSeq" id="WP_198500656.1">
    <property type="nucleotide sequence ID" value="NZ_CP065989.1"/>
</dbReference>